<evidence type="ECO:0000313" key="2">
    <source>
        <dbReference type="Proteomes" id="UP000002033"/>
    </source>
</evidence>
<sequence>MNRFPPRHIDELPPDYPGRWSTGSALEIGILLGSIRNELGRQSEISLGMLDEIRDLPERLATKIKSEEPRQVPMLEIGTKVFEFIKEAAPLLAVPLAALAKYLGFDLGFLGH</sequence>
<dbReference type="KEGG" id="hdn:Hden_1245"/>
<protein>
    <submittedName>
        <fullName evidence="1">Uncharacterized protein</fullName>
    </submittedName>
</protein>
<evidence type="ECO:0000313" key="1">
    <source>
        <dbReference type="EMBL" id="ADJ23057.1"/>
    </source>
</evidence>
<keyword evidence="2" id="KW-1185">Reference proteome</keyword>
<accession>D8JWE4</accession>
<dbReference type="EMBL" id="CP002083">
    <property type="protein sequence ID" value="ADJ23057.1"/>
    <property type="molecule type" value="Genomic_DNA"/>
</dbReference>
<name>D8JWE4_HYPDA</name>
<dbReference type="RefSeq" id="WP_013215272.1">
    <property type="nucleotide sequence ID" value="NC_014313.1"/>
</dbReference>
<dbReference type="STRING" id="582899.Hden_1245"/>
<gene>
    <name evidence="1" type="ordered locus">Hden_1245</name>
</gene>
<proteinExistence type="predicted"/>
<dbReference type="Proteomes" id="UP000002033">
    <property type="component" value="Chromosome"/>
</dbReference>
<dbReference type="HOGENOM" id="CLU_2142471_0_0_5"/>
<reference evidence="2" key="1">
    <citation type="journal article" date="2011" name="J. Bacteriol.">
        <title>Genome sequences of eight morphologically diverse alphaproteobacteria.</title>
        <authorList>
            <consortium name="US DOE Joint Genome Institute"/>
            <person name="Brown P.J."/>
            <person name="Kysela D.T."/>
            <person name="Buechlein A."/>
            <person name="Hemmerich C."/>
            <person name="Brun Y.V."/>
        </authorList>
    </citation>
    <scope>NUCLEOTIDE SEQUENCE [LARGE SCALE GENOMIC DNA]</scope>
    <source>
        <strain evidence="2">ATCC 51888 / DSM 1869 / NCIB 11706 / TK 0415</strain>
    </source>
</reference>
<dbReference type="AlphaFoldDB" id="D8JWE4"/>
<organism evidence="1 2">
    <name type="scientific">Hyphomicrobium denitrificans (strain ATCC 51888 / DSM 1869 / NCIMB 11706 / TK 0415)</name>
    <dbReference type="NCBI Taxonomy" id="582899"/>
    <lineage>
        <taxon>Bacteria</taxon>
        <taxon>Pseudomonadati</taxon>
        <taxon>Pseudomonadota</taxon>
        <taxon>Alphaproteobacteria</taxon>
        <taxon>Hyphomicrobiales</taxon>
        <taxon>Hyphomicrobiaceae</taxon>
        <taxon>Hyphomicrobium</taxon>
    </lineage>
</organism>